<name>M1M481_9PROT</name>
<evidence type="ECO:0000256" key="9">
    <source>
        <dbReference type="ARBA" id="ARBA00023004"/>
    </source>
</evidence>
<keyword evidence="11" id="KW-0234">DNA repair</keyword>
<organism evidence="13 14">
    <name type="scientific">Candidatus Kinetoplastidibacterium desouzai TCC079E</name>
    <dbReference type="NCBI Taxonomy" id="1208919"/>
    <lineage>
        <taxon>Bacteria</taxon>
        <taxon>Pseudomonadati</taxon>
        <taxon>Pseudomonadota</taxon>
        <taxon>Betaproteobacteria</taxon>
        <taxon>Candidatus Kinetoplastidibacterium</taxon>
    </lineage>
</organism>
<protein>
    <recommendedName>
        <fullName evidence="4">Type-4 uracil-DNA glycosylase</fullName>
        <ecNumber evidence="3">3.2.2.27</ecNumber>
    </recommendedName>
</protein>
<keyword evidence="9" id="KW-0408">Iron</keyword>
<dbReference type="Gene3D" id="3.40.470.10">
    <property type="entry name" value="Uracil-DNA glycosylase-like domain"/>
    <property type="match status" value="1"/>
</dbReference>
<reference evidence="13 14" key="1">
    <citation type="journal article" date="2013" name="Genome Biol. Evol.">
        <title>Genome evolution and phylogenomic analysis of candidatus kinetoplastibacterium, the betaproteobacterial endosymbionts of strigomonas and angomonas.</title>
        <authorList>
            <person name="Alves J.M."/>
            <person name="Serrano M.G."/>
            <person name="Maia da Silva F."/>
            <person name="Voegtly L.J."/>
            <person name="Matveyev A.V."/>
            <person name="Teixeira M.M."/>
            <person name="Camargo E.P."/>
            <person name="Buck G.A."/>
        </authorList>
    </citation>
    <scope>NUCLEOTIDE SEQUENCE [LARGE SCALE GENOMIC DNA]</scope>
    <source>
        <strain evidence="13 14">TCC079E</strain>
    </source>
</reference>
<dbReference type="Pfam" id="PF03167">
    <property type="entry name" value="UDG"/>
    <property type="match status" value="1"/>
</dbReference>
<dbReference type="InterPro" id="IPR036895">
    <property type="entry name" value="Uracil-DNA_glycosylase-like_sf"/>
</dbReference>
<keyword evidence="5" id="KW-0004">4Fe-4S</keyword>
<dbReference type="InterPro" id="IPR051536">
    <property type="entry name" value="UDG_Type-4/5"/>
</dbReference>
<comment type="similarity">
    <text evidence="2">Belongs to the uracil-DNA glycosylase (UDG) superfamily. Type 4 (UDGa) family.</text>
</comment>
<evidence type="ECO:0000313" key="14">
    <source>
        <dbReference type="Proteomes" id="UP000011547"/>
    </source>
</evidence>
<dbReference type="HOGENOM" id="CLU_044815_1_0_4"/>
<evidence type="ECO:0000256" key="11">
    <source>
        <dbReference type="ARBA" id="ARBA00023204"/>
    </source>
</evidence>
<dbReference type="NCBIfam" id="TIGR00758">
    <property type="entry name" value="UDG_fam4"/>
    <property type="match status" value="1"/>
</dbReference>
<keyword evidence="14" id="KW-1185">Reference proteome</keyword>
<evidence type="ECO:0000256" key="5">
    <source>
        <dbReference type="ARBA" id="ARBA00022485"/>
    </source>
</evidence>
<dbReference type="GO" id="GO:0046872">
    <property type="term" value="F:metal ion binding"/>
    <property type="evidence" value="ECO:0007669"/>
    <property type="project" value="UniProtKB-KW"/>
</dbReference>
<dbReference type="PANTHER" id="PTHR33693">
    <property type="entry name" value="TYPE-5 URACIL-DNA GLYCOSYLASE"/>
    <property type="match status" value="1"/>
</dbReference>
<dbReference type="CDD" id="cd10030">
    <property type="entry name" value="UDG-F4_TTUDGA_SPO1dp_like"/>
    <property type="match status" value="1"/>
</dbReference>
<evidence type="ECO:0000256" key="3">
    <source>
        <dbReference type="ARBA" id="ARBA00012030"/>
    </source>
</evidence>
<comment type="catalytic activity">
    <reaction evidence="1">
        <text>Hydrolyzes single-stranded DNA or mismatched double-stranded DNA and polynucleotides, releasing free uracil.</text>
        <dbReference type="EC" id="3.2.2.27"/>
    </reaction>
</comment>
<dbReference type="EMBL" id="CP003803">
    <property type="protein sequence ID" value="AGF47035.1"/>
    <property type="molecule type" value="Genomic_DNA"/>
</dbReference>
<accession>M1M481</accession>
<dbReference type="GO" id="GO:0004844">
    <property type="term" value="F:uracil DNA N-glycosylase activity"/>
    <property type="evidence" value="ECO:0007669"/>
    <property type="project" value="UniProtKB-EC"/>
</dbReference>
<dbReference type="InterPro" id="IPR005273">
    <property type="entry name" value="Ura-DNA_glyco_family4"/>
</dbReference>
<dbReference type="SMART" id="SM00986">
    <property type="entry name" value="UDG"/>
    <property type="match status" value="1"/>
</dbReference>
<feature type="domain" description="Uracil-DNA glycosylase-like" evidence="12">
    <location>
        <begin position="91"/>
        <end position="242"/>
    </location>
</feature>
<dbReference type="OrthoDB" id="5290748at2"/>
<evidence type="ECO:0000256" key="7">
    <source>
        <dbReference type="ARBA" id="ARBA00022763"/>
    </source>
</evidence>
<dbReference type="eggNOG" id="COG1573">
    <property type="taxonomic scope" value="Bacteria"/>
</dbReference>
<dbReference type="GO" id="GO:0016779">
    <property type="term" value="F:nucleotidyltransferase activity"/>
    <property type="evidence" value="ECO:0007669"/>
    <property type="project" value="UniProtKB-KW"/>
</dbReference>
<sequence>MLNIPFKKKLFSDAQYLLLKEIGINLLTNKDLNCLNKREIVNFIKEDLLIKNVHQSNENNDGDFSQSLKSNILNCKSCSLCNSRKNVVVGSGSTSIGSWMIIGEAPGEQEDLKGMPFAGKSGNLLDEMLRSVGIIDRSECFITNVVKCRPPGNRNPRTEEVEECRPFLLEQINLLKPSKIIVLGKIAANAILSNKNSIGELRGRVHYFISKDSRRIPVIVSYHPAYLLRRPEEKHLAWDDLCLAISVH</sequence>
<dbReference type="RefSeq" id="WP_015396446.1">
    <property type="nucleotide sequence ID" value="NC_020294.1"/>
</dbReference>
<keyword evidence="6" id="KW-0479">Metal-binding</keyword>
<evidence type="ECO:0000256" key="6">
    <source>
        <dbReference type="ARBA" id="ARBA00022723"/>
    </source>
</evidence>
<dbReference type="EC" id="3.2.2.27" evidence="3"/>
<dbReference type="STRING" id="1208919.CDSE_0773"/>
<evidence type="ECO:0000313" key="13">
    <source>
        <dbReference type="EMBL" id="AGF47035.1"/>
    </source>
</evidence>
<dbReference type="SUPFAM" id="SSF52141">
    <property type="entry name" value="Uracil-DNA glycosylase-like"/>
    <property type="match status" value="1"/>
</dbReference>
<dbReference type="AlphaFoldDB" id="M1M481"/>
<keyword evidence="8" id="KW-0378">Hydrolase</keyword>
<evidence type="ECO:0000256" key="1">
    <source>
        <dbReference type="ARBA" id="ARBA00001400"/>
    </source>
</evidence>
<dbReference type="GO" id="GO:0006281">
    <property type="term" value="P:DNA repair"/>
    <property type="evidence" value="ECO:0007669"/>
    <property type="project" value="UniProtKB-KW"/>
</dbReference>
<dbReference type="KEGG" id="kde:CDSE_0773"/>
<evidence type="ECO:0000256" key="10">
    <source>
        <dbReference type="ARBA" id="ARBA00023014"/>
    </source>
</evidence>
<dbReference type="SMART" id="SM00987">
    <property type="entry name" value="UreE_C"/>
    <property type="match status" value="1"/>
</dbReference>
<evidence type="ECO:0000256" key="8">
    <source>
        <dbReference type="ARBA" id="ARBA00022801"/>
    </source>
</evidence>
<keyword evidence="10" id="KW-0411">Iron-sulfur</keyword>
<keyword evidence="13" id="KW-0548">Nucleotidyltransferase</keyword>
<keyword evidence="13" id="KW-0808">Transferase</keyword>
<evidence type="ECO:0000256" key="4">
    <source>
        <dbReference type="ARBA" id="ARBA00019403"/>
    </source>
</evidence>
<dbReference type="GO" id="GO:0051539">
    <property type="term" value="F:4 iron, 4 sulfur cluster binding"/>
    <property type="evidence" value="ECO:0007669"/>
    <property type="project" value="UniProtKB-KW"/>
</dbReference>
<gene>
    <name evidence="13" type="ORF">CDSE_0773</name>
</gene>
<dbReference type="PANTHER" id="PTHR33693:SF1">
    <property type="entry name" value="TYPE-4 URACIL-DNA GLYCOSYLASE"/>
    <property type="match status" value="1"/>
</dbReference>
<evidence type="ECO:0000259" key="12">
    <source>
        <dbReference type="SMART" id="SM00986"/>
    </source>
</evidence>
<proteinExistence type="inferred from homology"/>
<dbReference type="PATRIC" id="fig|1208919.3.peg.475"/>
<keyword evidence="7" id="KW-0227">DNA damage</keyword>
<evidence type="ECO:0000256" key="2">
    <source>
        <dbReference type="ARBA" id="ARBA00006521"/>
    </source>
</evidence>
<dbReference type="InterPro" id="IPR005122">
    <property type="entry name" value="Uracil-DNA_glycosylase-like"/>
</dbReference>
<dbReference type="Proteomes" id="UP000011547">
    <property type="component" value="Chromosome"/>
</dbReference>